<dbReference type="EMBL" id="OZ034814">
    <property type="protein sequence ID" value="CAL1361694.1"/>
    <property type="molecule type" value="Genomic_DNA"/>
</dbReference>
<evidence type="ECO:0000313" key="2">
    <source>
        <dbReference type="EMBL" id="CAL1361694.1"/>
    </source>
</evidence>
<feature type="region of interest" description="Disordered" evidence="1">
    <location>
        <begin position="1"/>
        <end position="25"/>
    </location>
</feature>
<organism evidence="2 3">
    <name type="scientific">Linum trigynum</name>
    <dbReference type="NCBI Taxonomy" id="586398"/>
    <lineage>
        <taxon>Eukaryota</taxon>
        <taxon>Viridiplantae</taxon>
        <taxon>Streptophyta</taxon>
        <taxon>Embryophyta</taxon>
        <taxon>Tracheophyta</taxon>
        <taxon>Spermatophyta</taxon>
        <taxon>Magnoliopsida</taxon>
        <taxon>eudicotyledons</taxon>
        <taxon>Gunneridae</taxon>
        <taxon>Pentapetalae</taxon>
        <taxon>rosids</taxon>
        <taxon>fabids</taxon>
        <taxon>Malpighiales</taxon>
        <taxon>Linaceae</taxon>
        <taxon>Linum</taxon>
    </lineage>
</organism>
<protein>
    <submittedName>
        <fullName evidence="2">Uncharacterized protein</fullName>
    </submittedName>
</protein>
<accession>A0AAV2D022</accession>
<dbReference type="Proteomes" id="UP001497516">
    <property type="component" value="Chromosome 10"/>
</dbReference>
<keyword evidence="3" id="KW-1185">Reference proteome</keyword>
<evidence type="ECO:0000313" key="3">
    <source>
        <dbReference type="Proteomes" id="UP001497516"/>
    </source>
</evidence>
<evidence type="ECO:0000256" key="1">
    <source>
        <dbReference type="SAM" id="MobiDB-lite"/>
    </source>
</evidence>
<proteinExistence type="predicted"/>
<gene>
    <name evidence="2" type="ORF">LTRI10_LOCUS9059</name>
</gene>
<sequence>MLRIGTAAEGGGGWGEWRGEGRKKSRGWWKQWTEKGGEIWERWLWLENNLTATGTRSWSSSATSRRLG</sequence>
<dbReference type="AlphaFoldDB" id="A0AAV2D022"/>
<name>A0AAV2D022_9ROSI</name>
<reference evidence="2 3" key="1">
    <citation type="submission" date="2024-04" db="EMBL/GenBank/DDBJ databases">
        <authorList>
            <person name="Fracassetti M."/>
        </authorList>
    </citation>
    <scope>NUCLEOTIDE SEQUENCE [LARGE SCALE GENOMIC DNA]</scope>
</reference>